<dbReference type="EMBL" id="BAAATK010000028">
    <property type="protein sequence ID" value="GAA2446102.1"/>
    <property type="molecule type" value="Genomic_DNA"/>
</dbReference>
<organism evidence="1 2">
    <name type="scientific">Streptomyces glaucus</name>
    <dbReference type="NCBI Taxonomy" id="284029"/>
    <lineage>
        <taxon>Bacteria</taxon>
        <taxon>Bacillati</taxon>
        <taxon>Actinomycetota</taxon>
        <taxon>Actinomycetes</taxon>
        <taxon>Kitasatosporales</taxon>
        <taxon>Streptomycetaceae</taxon>
        <taxon>Streptomyces</taxon>
    </lineage>
</organism>
<accession>A0ABN3K0R8</accession>
<sequence length="61" mass="6571">MNGSLREFAECTAGTRDFQVGLIHEPHPAEEESPAGRHASLYDALRGMSLYAAVVEAEKGP</sequence>
<comment type="caution">
    <text evidence="1">The sequence shown here is derived from an EMBL/GenBank/DDBJ whole genome shotgun (WGS) entry which is preliminary data.</text>
</comment>
<evidence type="ECO:0000313" key="2">
    <source>
        <dbReference type="Proteomes" id="UP001500460"/>
    </source>
</evidence>
<proteinExistence type="predicted"/>
<name>A0ABN3K0R8_9ACTN</name>
<reference evidence="1 2" key="1">
    <citation type="journal article" date="2019" name="Int. J. Syst. Evol. Microbiol.">
        <title>The Global Catalogue of Microorganisms (GCM) 10K type strain sequencing project: providing services to taxonomists for standard genome sequencing and annotation.</title>
        <authorList>
            <consortium name="The Broad Institute Genomics Platform"/>
            <consortium name="The Broad Institute Genome Sequencing Center for Infectious Disease"/>
            <person name="Wu L."/>
            <person name="Ma J."/>
        </authorList>
    </citation>
    <scope>NUCLEOTIDE SEQUENCE [LARGE SCALE GENOMIC DNA]</scope>
    <source>
        <strain evidence="1 2">JCM 6922</strain>
    </source>
</reference>
<keyword evidence="2" id="KW-1185">Reference proteome</keyword>
<protein>
    <submittedName>
        <fullName evidence="1">Uncharacterized protein</fullName>
    </submittedName>
</protein>
<evidence type="ECO:0000313" key="1">
    <source>
        <dbReference type="EMBL" id="GAA2446102.1"/>
    </source>
</evidence>
<dbReference type="RefSeq" id="WP_344605717.1">
    <property type="nucleotide sequence ID" value="NZ_BAAATK010000028.1"/>
</dbReference>
<dbReference type="Proteomes" id="UP001500460">
    <property type="component" value="Unassembled WGS sequence"/>
</dbReference>
<gene>
    <name evidence="1" type="ORF">GCM10010421_41950</name>
</gene>